<comment type="caution">
    <text evidence="2">The sequence shown here is derived from an EMBL/GenBank/DDBJ whole genome shotgun (WGS) entry which is preliminary data.</text>
</comment>
<dbReference type="AlphaFoldDB" id="A0A507AV80"/>
<dbReference type="STRING" id="1093900.A0A507AV80"/>
<reference evidence="2 3" key="1">
    <citation type="submission" date="2019-06" db="EMBL/GenBank/DDBJ databases">
        <title>Draft genome sequence of the filamentous fungus Phialemoniopsis curvata isolated from diesel fuel.</title>
        <authorList>
            <person name="Varaljay V.A."/>
            <person name="Lyon W.J."/>
            <person name="Crouch A.L."/>
            <person name="Drake C.E."/>
            <person name="Hollomon J.M."/>
            <person name="Nadeau L.J."/>
            <person name="Nunn H.S."/>
            <person name="Stevenson B.S."/>
            <person name="Bojanowski C.L."/>
            <person name="Crookes-Goodson W.J."/>
        </authorList>
    </citation>
    <scope>NUCLEOTIDE SEQUENCE [LARGE SCALE GENOMIC DNA]</scope>
    <source>
        <strain evidence="2 3">D216</strain>
    </source>
</reference>
<sequence>MARLSTASAFGLVIALFFSQTQATGTGCNADNVLRALRRFSSQASPFCATFIQSTATVTVTPTSIVPGTVYESITVQGPTETSVIESTDVSTATETTASTSLTIFPTTLITSTTSTTASTLTVISTTTVNYQNIPNPIRRDAESPLPSYVSQYPSSRVSSACSCLGGPISTITSTATAAPAFSTSLSTITDVSSSETTTTTTSITSVTTTETASTLTITTSTSITTTTALTAVPTATQTLVCNYCDPAQQVIGNPSFEDVASPGSTAPAIWSTYNQAGTTISDVSTNNAVSGSRAIQISRRTLVSNDPSYPHVNLAQTVRLCHDATYTLTYFIGVDTTAITAKTGYVNSEYVVTLGGNVIVAKAAVCAGDASDCTYTKGNISYRKVTVSNITPPSCNPELLFMVYFKKSTKVVPNVYIDLVEMAVSQ</sequence>
<evidence type="ECO:0000313" key="2">
    <source>
        <dbReference type="EMBL" id="TPX10404.1"/>
    </source>
</evidence>
<protein>
    <submittedName>
        <fullName evidence="2">Uncharacterized protein</fullName>
    </submittedName>
</protein>
<dbReference type="GeneID" id="41976070"/>
<organism evidence="2 3">
    <name type="scientific">Thyridium curvatum</name>
    <dbReference type="NCBI Taxonomy" id="1093900"/>
    <lineage>
        <taxon>Eukaryota</taxon>
        <taxon>Fungi</taxon>
        <taxon>Dikarya</taxon>
        <taxon>Ascomycota</taxon>
        <taxon>Pezizomycotina</taxon>
        <taxon>Sordariomycetes</taxon>
        <taxon>Sordariomycetidae</taxon>
        <taxon>Thyridiales</taxon>
        <taxon>Thyridiaceae</taxon>
        <taxon>Thyridium</taxon>
    </lineage>
</organism>
<dbReference type="EMBL" id="SKBQ01000058">
    <property type="protein sequence ID" value="TPX10404.1"/>
    <property type="molecule type" value="Genomic_DNA"/>
</dbReference>
<keyword evidence="1" id="KW-0732">Signal</keyword>
<accession>A0A507AV80</accession>
<dbReference type="OrthoDB" id="4924410at2759"/>
<dbReference type="RefSeq" id="XP_030992115.1">
    <property type="nucleotide sequence ID" value="XM_031143498.1"/>
</dbReference>
<dbReference type="PROSITE" id="PS51257">
    <property type="entry name" value="PROKAR_LIPOPROTEIN"/>
    <property type="match status" value="1"/>
</dbReference>
<proteinExistence type="predicted"/>
<name>A0A507AV80_9PEZI</name>
<gene>
    <name evidence="2" type="ORF">E0L32_008623</name>
</gene>
<feature type="signal peptide" evidence="1">
    <location>
        <begin position="1"/>
        <end position="23"/>
    </location>
</feature>
<dbReference type="InParanoid" id="A0A507AV80"/>
<evidence type="ECO:0000313" key="3">
    <source>
        <dbReference type="Proteomes" id="UP000319257"/>
    </source>
</evidence>
<keyword evidence="3" id="KW-1185">Reference proteome</keyword>
<evidence type="ECO:0000256" key="1">
    <source>
        <dbReference type="SAM" id="SignalP"/>
    </source>
</evidence>
<feature type="chain" id="PRO_5021458418" evidence="1">
    <location>
        <begin position="24"/>
        <end position="427"/>
    </location>
</feature>
<dbReference type="Proteomes" id="UP000319257">
    <property type="component" value="Unassembled WGS sequence"/>
</dbReference>